<evidence type="ECO:0000313" key="2">
    <source>
        <dbReference type="Proteomes" id="UP000735302"/>
    </source>
</evidence>
<evidence type="ECO:0000313" key="1">
    <source>
        <dbReference type="EMBL" id="GFN74421.1"/>
    </source>
</evidence>
<dbReference type="Proteomes" id="UP000735302">
    <property type="component" value="Unassembled WGS sequence"/>
</dbReference>
<dbReference type="EMBL" id="BLXT01000090">
    <property type="protein sequence ID" value="GFN74421.1"/>
    <property type="molecule type" value="Genomic_DNA"/>
</dbReference>
<proteinExistence type="predicted"/>
<comment type="caution">
    <text evidence="1">The sequence shown here is derived from an EMBL/GenBank/DDBJ whole genome shotgun (WGS) entry which is preliminary data.</text>
</comment>
<sequence>MATDDVHVGIRSHKNTTEKVVPATIDVVCIKVGKHATDIGLIAVMEVTLYPATRRGMVTDVNAAGVKQVTDTTAAGVPVLYREDRGHGNIHTKRNRRHCGHVLEFTKVD</sequence>
<protein>
    <submittedName>
        <fullName evidence="1">Uncharacterized protein</fullName>
    </submittedName>
</protein>
<gene>
    <name evidence="1" type="ORF">PoB_000092700</name>
</gene>
<dbReference type="AlphaFoldDB" id="A0AAV3XX45"/>
<reference evidence="1 2" key="1">
    <citation type="journal article" date="2021" name="Elife">
        <title>Chloroplast acquisition without the gene transfer in kleptoplastic sea slugs, Plakobranchus ocellatus.</title>
        <authorList>
            <person name="Maeda T."/>
            <person name="Takahashi S."/>
            <person name="Yoshida T."/>
            <person name="Shimamura S."/>
            <person name="Takaki Y."/>
            <person name="Nagai Y."/>
            <person name="Toyoda A."/>
            <person name="Suzuki Y."/>
            <person name="Arimoto A."/>
            <person name="Ishii H."/>
            <person name="Satoh N."/>
            <person name="Nishiyama T."/>
            <person name="Hasebe M."/>
            <person name="Maruyama T."/>
            <person name="Minagawa J."/>
            <person name="Obokata J."/>
            <person name="Shigenobu S."/>
        </authorList>
    </citation>
    <scope>NUCLEOTIDE SEQUENCE [LARGE SCALE GENOMIC DNA]</scope>
</reference>
<accession>A0AAV3XX45</accession>
<name>A0AAV3XX45_9GAST</name>
<organism evidence="1 2">
    <name type="scientific">Plakobranchus ocellatus</name>
    <dbReference type="NCBI Taxonomy" id="259542"/>
    <lineage>
        <taxon>Eukaryota</taxon>
        <taxon>Metazoa</taxon>
        <taxon>Spiralia</taxon>
        <taxon>Lophotrochozoa</taxon>
        <taxon>Mollusca</taxon>
        <taxon>Gastropoda</taxon>
        <taxon>Heterobranchia</taxon>
        <taxon>Euthyneura</taxon>
        <taxon>Panpulmonata</taxon>
        <taxon>Sacoglossa</taxon>
        <taxon>Placobranchoidea</taxon>
        <taxon>Plakobranchidae</taxon>
        <taxon>Plakobranchus</taxon>
    </lineage>
</organism>
<keyword evidence="2" id="KW-1185">Reference proteome</keyword>